<evidence type="ECO:0000256" key="7">
    <source>
        <dbReference type="ARBA" id="ARBA00022832"/>
    </source>
</evidence>
<dbReference type="SUPFAM" id="SSF47203">
    <property type="entry name" value="Acyl-CoA dehydrogenase C-terminal domain-like"/>
    <property type="match status" value="2"/>
</dbReference>
<dbReference type="FunFam" id="1.20.140.10:FF:000007">
    <property type="entry name" value="Acyl-coenzyme A oxidase"/>
    <property type="match status" value="1"/>
</dbReference>
<dbReference type="InterPro" id="IPR009100">
    <property type="entry name" value="AcylCoA_DH/oxidase_NM_dom_sf"/>
</dbReference>
<evidence type="ECO:0000259" key="15">
    <source>
        <dbReference type="Pfam" id="PF02770"/>
    </source>
</evidence>
<dbReference type="InterPro" id="IPR012258">
    <property type="entry name" value="Acyl-CoA_oxidase"/>
</dbReference>
<evidence type="ECO:0000313" key="17">
    <source>
        <dbReference type="EMBL" id="OXA43579.1"/>
    </source>
</evidence>
<dbReference type="STRING" id="158441.A0A226DEI2"/>
<keyword evidence="8" id="KW-0560">Oxidoreductase</keyword>
<evidence type="ECO:0000256" key="3">
    <source>
        <dbReference type="ARBA" id="ARBA00005189"/>
    </source>
</evidence>
<comment type="subcellular location">
    <subcellularLocation>
        <location evidence="2">Peroxisome</location>
    </subcellularLocation>
</comment>
<dbReference type="InterPro" id="IPR046373">
    <property type="entry name" value="Acyl-CoA_Oxase/DH_mid-dom_sf"/>
</dbReference>
<evidence type="ECO:0000256" key="10">
    <source>
        <dbReference type="ARBA" id="ARBA00023140"/>
    </source>
</evidence>
<evidence type="ECO:0000256" key="1">
    <source>
        <dbReference type="ARBA" id="ARBA00001974"/>
    </source>
</evidence>
<dbReference type="Pfam" id="PF02770">
    <property type="entry name" value="Acyl-CoA_dh_M"/>
    <property type="match status" value="1"/>
</dbReference>
<name>A0A226DEI2_FOLCA</name>
<dbReference type="InterPro" id="IPR036250">
    <property type="entry name" value="AcylCo_DH-like_C"/>
</dbReference>
<dbReference type="GO" id="GO:0055088">
    <property type="term" value="P:lipid homeostasis"/>
    <property type="evidence" value="ECO:0007669"/>
    <property type="project" value="TreeGrafter"/>
</dbReference>
<dbReference type="GO" id="GO:0071949">
    <property type="term" value="F:FAD binding"/>
    <property type="evidence" value="ECO:0007669"/>
    <property type="project" value="InterPro"/>
</dbReference>
<dbReference type="FunFam" id="2.40.110.10:FF:000005">
    <property type="entry name" value="Acyl-coenzyme A oxidase"/>
    <property type="match status" value="1"/>
</dbReference>
<gene>
    <name evidence="17" type="ORF">Fcan01_21657</name>
</gene>
<organism evidence="17 18">
    <name type="scientific">Folsomia candida</name>
    <name type="common">Springtail</name>
    <dbReference type="NCBI Taxonomy" id="158441"/>
    <lineage>
        <taxon>Eukaryota</taxon>
        <taxon>Metazoa</taxon>
        <taxon>Ecdysozoa</taxon>
        <taxon>Arthropoda</taxon>
        <taxon>Hexapoda</taxon>
        <taxon>Collembola</taxon>
        <taxon>Entomobryomorpha</taxon>
        <taxon>Isotomoidea</taxon>
        <taxon>Isotomidae</taxon>
        <taxon>Proisotominae</taxon>
        <taxon>Folsomia</taxon>
    </lineage>
</organism>
<dbReference type="PANTHER" id="PTHR10909">
    <property type="entry name" value="ELECTRON TRANSPORT OXIDOREDUCTASE"/>
    <property type="match status" value="1"/>
</dbReference>
<dbReference type="PIRSF" id="PIRSF000168">
    <property type="entry name" value="Acyl-CoA_oxidase"/>
    <property type="match status" value="1"/>
</dbReference>
<dbReference type="GO" id="GO:0005504">
    <property type="term" value="F:fatty acid binding"/>
    <property type="evidence" value="ECO:0007669"/>
    <property type="project" value="TreeGrafter"/>
</dbReference>
<dbReference type="InterPro" id="IPR055060">
    <property type="entry name" value="ACOX_C_alpha1"/>
</dbReference>
<reference evidence="17 18" key="1">
    <citation type="submission" date="2015-12" db="EMBL/GenBank/DDBJ databases">
        <title>The genome of Folsomia candida.</title>
        <authorList>
            <person name="Faddeeva A."/>
            <person name="Derks M.F."/>
            <person name="Anvar Y."/>
            <person name="Smit S."/>
            <person name="Van Straalen N."/>
            <person name="Roelofs D."/>
        </authorList>
    </citation>
    <scope>NUCLEOTIDE SEQUENCE [LARGE SCALE GENOMIC DNA]</scope>
    <source>
        <strain evidence="17 18">VU population</strain>
        <tissue evidence="17">Whole body</tissue>
    </source>
</reference>
<evidence type="ECO:0000256" key="2">
    <source>
        <dbReference type="ARBA" id="ARBA00004275"/>
    </source>
</evidence>
<dbReference type="PANTHER" id="PTHR10909:SF390">
    <property type="entry name" value="PEROXISOMAL ACYL-COENZYME A OXIDASE 3"/>
    <property type="match status" value="1"/>
</dbReference>
<dbReference type="Gene3D" id="2.40.110.10">
    <property type="entry name" value="Butyryl-CoA Dehydrogenase, subunit A, domain 2"/>
    <property type="match status" value="1"/>
</dbReference>
<dbReference type="FunFam" id="1.20.140.10:FF:000010">
    <property type="entry name" value="Acyl-coenzyme A oxidase"/>
    <property type="match status" value="1"/>
</dbReference>
<feature type="domain" description="Acyl-CoA oxidase/dehydrogenase middle" evidence="15">
    <location>
        <begin position="170"/>
        <end position="279"/>
    </location>
</feature>
<evidence type="ECO:0000256" key="9">
    <source>
        <dbReference type="ARBA" id="ARBA00023098"/>
    </source>
</evidence>
<dbReference type="EMBL" id="LNIX01000021">
    <property type="protein sequence ID" value="OXA43579.1"/>
    <property type="molecule type" value="Genomic_DNA"/>
</dbReference>
<keyword evidence="7" id="KW-0276">Fatty acid metabolism</keyword>
<feature type="domain" description="Acyl-CoA oxidase C-terminal" evidence="14">
    <location>
        <begin position="529"/>
        <end position="708"/>
    </location>
</feature>
<dbReference type="Proteomes" id="UP000198287">
    <property type="component" value="Unassembled WGS sequence"/>
</dbReference>
<dbReference type="AlphaFoldDB" id="A0A226DEI2"/>
<evidence type="ECO:0000259" key="14">
    <source>
        <dbReference type="Pfam" id="PF01756"/>
    </source>
</evidence>
<dbReference type="GO" id="GO:0016402">
    <property type="term" value="F:pristanoyl-CoA oxidase activity"/>
    <property type="evidence" value="ECO:0007669"/>
    <property type="project" value="TreeGrafter"/>
</dbReference>
<evidence type="ECO:0000256" key="11">
    <source>
        <dbReference type="PIRNR" id="PIRNR000168"/>
    </source>
</evidence>
<dbReference type="InterPro" id="IPR006091">
    <property type="entry name" value="Acyl-CoA_Oxase/DH_mid-dom"/>
</dbReference>
<feature type="binding site" evidence="13">
    <location>
        <position position="174"/>
    </location>
    <ligand>
        <name>FAD</name>
        <dbReference type="ChEBI" id="CHEBI:57692"/>
    </ligand>
</feature>
<feature type="active site" description="Proton acceptor" evidence="12">
    <location>
        <position position="466"/>
    </location>
</feature>
<protein>
    <recommendedName>
        <fullName evidence="11">Acyl-coenzyme A oxidase</fullName>
    </recommendedName>
</protein>
<dbReference type="OMA" id="VWAQLYT"/>
<evidence type="ECO:0000259" key="16">
    <source>
        <dbReference type="Pfam" id="PF22924"/>
    </source>
</evidence>
<keyword evidence="10" id="KW-0576">Peroxisome</keyword>
<dbReference type="OrthoDB" id="538336at2759"/>
<dbReference type="Pfam" id="PF01756">
    <property type="entry name" value="ACOX"/>
    <property type="match status" value="1"/>
</dbReference>
<dbReference type="GO" id="GO:0005777">
    <property type="term" value="C:peroxisome"/>
    <property type="evidence" value="ECO:0007669"/>
    <property type="project" value="UniProtKB-SubCell"/>
</dbReference>
<keyword evidence="18" id="KW-1185">Reference proteome</keyword>
<evidence type="ECO:0000256" key="5">
    <source>
        <dbReference type="ARBA" id="ARBA00022630"/>
    </source>
</evidence>
<evidence type="ECO:0000256" key="12">
    <source>
        <dbReference type="PIRSR" id="PIRSR000168-1"/>
    </source>
</evidence>
<dbReference type="Gene3D" id="1.20.140.10">
    <property type="entry name" value="Butyryl-CoA Dehydrogenase, subunit A, domain 3"/>
    <property type="match status" value="2"/>
</dbReference>
<dbReference type="GO" id="GO:0033540">
    <property type="term" value="P:fatty acid beta-oxidation using acyl-CoA oxidase"/>
    <property type="evidence" value="ECO:0007669"/>
    <property type="project" value="TreeGrafter"/>
</dbReference>
<evidence type="ECO:0000256" key="6">
    <source>
        <dbReference type="ARBA" id="ARBA00022827"/>
    </source>
</evidence>
<comment type="caution">
    <text evidence="17">The sequence shown here is derived from an EMBL/GenBank/DDBJ whole genome shotgun (WGS) entry which is preliminary data.</text>
</comment>
<comment type="pathway">
    <text evidence="3">Lipid metabolism.</text>
</comment>
<evidence type="ECO:0000256" key="8">
    <source>
        <dbReference type="ARBA" id="ARBA00023002"/>
    </source>
</evidence>
<keyword evidence="6 11" id="KW-0274">FAD</keyword>
<evidence type="ECO:0000256" key="13">
    <source>
        <dbReference type="PIRSR" id="PIRSR000168-2"/>
    </source>
</evidence>
<keyword evidence="5 11" id="KW-0285">Flavoprotein</keyword>
<dbReference type="Pfam" id="PF22924">
    <property type="entry name" value="ACOX_C_alpha1"/>
    <property type="match status" value="1"/>
</dbReference>
<sequence>MVKEIESEIDWSEPLENVLPDFSKSGPLDVYRKQCSFNWREMASTLDDEEAIRIKNGLWKKMEQDPLFAHSPVDLSLEEHRISTLKKVFRFQDAVATLERGGETLSRPYSPRGRTVKNVEIATALGQYDWSVCLRRGILLGFFPNAVRGLGTEKHRKYINAAEKLQLTGCIAMTEISHGTNTKAFRTRATFDTRKQKFILHTPDFEAAKCWSANLGKTANYAYILAQLYTPDGECHGLHGFVVPIRDKQMNPLPGVTIGDMGAKIGLNGLDNGFMMFDNYELDIEGLLDKTGTVTPEGTYISPIKDTKKRFSASLGVLSGPRFGIVGLVVANASIAISIAIRYSAVRRQFGPDGSPELPVIEYQMQQCRLFPLLAGCYVFKCFSRYLFDTLFEFILSQFNPDISAEERAVMGAELHGISAAAKPVAGWLARDTVQESREACGGHGYLKAAGIGRLRDDGDSFLTFEGDNNVLLQQASNWLLNVWVNTKREEMATSSPFGAIKFLKNADARLKKKFVFKSREPREDFLQPGAILKAYKWLVCYLLKSTSEKFQGIQASGEDNFTAKNDSQFYHARTLSIVFVENYALDVFWHKFANNEDISWNIRLVLKKLMLIYGLSCLERHAGILYAGGYFSGPKPGRYIRENIIQLCKELKAEAISLVDALAPTDFILNSCLGASDGQVYKHLENAMKQTPGCFEKSKDWVDISKSLYSKL</sequence>
<feature type="domain" description="Acyl-CoA oxidase C-alpha1" evidence="16">
    <location>
        <begin position="320"/>
        <end position="481"/>
    </location>
</feature>
<comment type="similarity">
    <text evidence="4 11">Belongs to the acyl-CoA oxidase family.</text>
</comment>
<evidence type="ECO:0000313" key="18">
    <source>
        <dbReference type="Proteomes" id="UP000198287"/>
    </source>
</evidence>
<keyword evidence="9" id="KW-0443">Lipid metabolism</keyword>
<accession>A0A226DEI2</accession>
<dbReference type="InterPro" id="IPR002655">
    <property type="entry name" value="Acyl-CoA_oxidase_C"/>
</dbReference>
<comment type="cofactor">
    <cofactor evidence="1">
        <name>FAD</name>
        <dbReference type="ChEBI" id="CHEBI:57692"/>
    </cofactor>
</comment>
<evidence type="ECO:0000256" key="4">
    <source>
        <dbReference type="ARBA" id="ARBA00006288"/>
    </source>
</evidence>
<proteinExistence type="inferred from homology"/>
<dbReference type="SUPFAM" id="SSF56645">
    <property type="entry name" value="Acyl-CoA dehydrogenase NM domain-like"/>
    <property type="match status" value="1"/>
</dbReference>